<organism evidence="7 8">
    <name type="scientific">Paenibacillus gallinarum</name>
    <dbReference type="NCBI Taxonomy" id="2762232"/>
    <lineage>
        <taxon>Bacteria</taxon>
        <taxon>Bacillati</taxon>
        <taxon>Bacillota</taxon>
        <taxon>Bacilli</taxon>
        <taxon>Bacillales</taxon>
        <taxon>Paenibacillaceae</taxon>
        <taxon>Paenibacillus</taxon>
    </lineage>
</organism>
<dbReference type="Pfam" id="PF02900">
    <property type="entry name" value="LigB"/>
    <property type="match status" value="1"/>
</dbReference>
<reference evidence="7 8" key="1">
    <citation type="submission" date="2020-08" db="EMBL/GenBank/DDBJ databases">
        <title>A Genomic Blueprint of the Chicken Gut Microbiome.</title>
        <authorList>
            <person name="Gilroy R."/>
            <person name="Ravi A."/>
            <person name="Getino M."/>
            <person name="Pursley I."/>
            <person name="Horton D.L."/>
            <person name="Alikhan N.-F."/>
            <person name="Baker D."/>
            <person name="Gharbi K."/>
            <person name="Hall N."/>
            <person name="Watson M."/>
            <person name="Adriaenssens E.M."/>
            <person name="Foster-Nyarko E."/>
            <person name="Jarju S."/>
            <person name="Secka A."/>
            <person name="Antonio M."/>
            <person name="Oren A."/>
            <person name="Chaudhuri R."/>
            <person name="La Ragione R.M."/>
            <person name="Hildebrand F."/>
            <person name="Pallen M.J."/>
        </authorList>
    </citation>
    <scope>NUCLEOTIDE SEQUENCE [LARGE SCALE GENOMIC DNA]</scope>
    <source>
        <strain evidence="7 8">Sa2BVA9</strain>
    </source>
</reference>
<evidence type="ECO:0000313" key="8">
    <source>
        <dbReference type="Proteomes" id="UP000608071"/>
    </source>
</evidence>
<evidence type="ECO:0000256" key="2">
    <source>
        <dbReference type="ARBA" id="ARBA00007581"/>
    </source>
</evidence>
<dbReference type="InterPro" id="IPR014436">
    <property type="entry name" value="Extradiol_dOase_DODA"/>
</dbReference>
<dbReference type="PANTHER" id="PTHR30096:SF0">
    <property type="entry name" value="4,5-DOPA DIOXYGENASE EXTRADIOL-LIKE PROTEIN"/>
    <property type="match status" value="1"/>
</dbReference>
<evidence type="ECO:0000259" key="6">
    <source>
        <dbReference type="Pfam" id="PF02900"/>
    </source>
</evidence>
<dbReference type="Gene3D" id="3.40.830.10">
    <property type="entry name" value="LigB-like"/>
    <property type="match status" value="1"/>
</dbReference>
<dbReference type="PIRSF" id="PIRSF006157">
    <property type="entry name" value="Doxgns_DODA"/>
    <property type="match status" value="1"/>
</dbReference>
<name>A0ABR8T3E8_9BACL</name>
<accession>A0ABR8T3E8</accession>
<comment type="caution">
    <text evidence="7">The sequence shown here is derived from an EMBL/GenBank/DDBJ whole genome shotgun (WGS) entry which is preliminary data.</text>
</comment>
<protein>
    <submittedName>
        <fullName evidence="7">Dioxygenase</fullName>
    </submittedName>
</protein>
<dbReference type="GO" id="GO:0051213">
    <property type="term" value="F:dioxygenase activity"/>
    <property type="evidence" value="ECO:0007669"/>
    <property type="project" value="UniProtKB-KW"/>
</dbReference>
<dbReference type="PANTHER" id="PTHR30096">
    <property type="entry name" value="4,5-DOPA DIOXYGENASE EXTRADIOL-LIKE PROTEIN"/>
    <property type="match status" value="1"/>
</dbReference>
<dbReference type="CDD" id="cd07363">
    <property type="entry name" value="45_DOPA_Dioxygenase"/>
    <property type="match status" value="1"/>
</dbReference>
<keyword evidence="4" id="KW-0862">Zinc</keyword>
<gene>
    <name evidence="7" type="ORF">H9647_18540</name>
</gene>
<proteinExistence type="inferred from homology"/>
<evidence type="ECO:0000256" key="1">
    <source>
        <dbReference type="ARBA" id="ARBA00001947"/>
    </source>
</evidence>
<keyword evidence="8" id="KW-1185">Reference proteome</keyword>
<dbReference type="RefSeq" id="WP_191802773.1">
    <property type="nucleotide sequence ID" value="NZ_JACSQL010000010.1"/>
</dbReference>
<evidence type="ECO:0000256" key="5">
    <source>
        <dbReference type="ARBA" id="ARBA00023002"/>
    </source>
</evidence>
<dbReference type="SUPFAM" id="SSF53213">
    <property type="entry name" value="LigB-like"/>
    <property type="match status" value="1"/>
</dbReference>
<dbReference type="InterPro" id="IPR004183">
    <property type="entry name" value="Xdiol_dOase_suB"/>
</dbReference>
<evidence type="ECO:0000256" key="4">
    <source>
        <dbReference type="ARBA" id="ARBA00022833"/>
    </source>
</evidence>
<sequence length="260" mass="29627">MTLPTLFIAHGSPTLAVEDNEYTAFLRELGTRMPLPKGIAVFSAHFDEPVQTVSMDEHHSTMHDFYGFPSEMYELEYPAQGDPALSRRICEIFKEANLPVKPLKDRGLDHGVWVILRHMFPEANIPVVALSVDSQRSSEEQYHIGRMLAPLREEGILLIGSGGVVHNLRKLSQQDEPEGWAVEFDEWVAERLEQWNLRELFAYERKAPYAEDAVPSYASEHFAPLFYAMGAADADRKAERKFQTYQYGSLSLNCWQFGTT</sequence>
<evidence type="ECO:0000256" key="3">
    <source>
        <dbReference type="ARBA" id="ARBA00022723"/>
    </source>
</evidence>
<comment type="similarity">
    <text evidence="2">Belongs to the DODA-type extradiol aromatic ring-opening dioxygenase family.</text>
</comment>
<feature type="domain" description="Extradiol ring-cleavage dioxygenase class III enzyme subunit B" evidence="6">
    <location>
        <begin position="5"/>
        <end position="246"/>
    </location>
</feature>
<comment type="cofactor">
    <cofactor evidence="1">
        <name>Zn(2+)</name>
        <dbReference type="ChEBI" id="CHEBI:29105"/>
    </cofactor>
</comment>
<dbReference type="EMBL" id="JACSQL010000010">
    <property type="protein sequence ID" value="MBD7970063.1"/>
    <property type="molecule type" value="Genomic_DNA"/>
</dbReference>
<keyword evidence="3" id="KW-0479">Metal-binding</keyword>
<keyword evidence="5" id="KW-0560">Oxidoreductase</keyword>
<keyword evidence="7" id="KW-0223">Dioxygenase</keyword>
<evidence type="ECO:0000313" key="7">
    <source>
        <dbReference type="EMBL" id="MBD7970063.1"/>
    </source>
</evidence>
<dbReference type="Proteomes" id="UP000608071">
    <property type="component" value="Unassembled WGS sequence"/>
</dbReference>